<evidence type="ECO:0000313" key="2">
    <source>
        <dbReference type="Proteomes" id="UP000826709"/>
    </source>
</evidence>
<proteinExistence type="predicted"/>
<dbReference type="Proteomes" id="UP000826709">
    <property type="component" value="Chromosome"/>
</dbReference>
<keyword evidence="2" id="KW-1185">Reference proteome</keyword>
<dbReference type="EMBL" id="CP037968">
    <property type="protein sequence ID" value="QYZ78632.1"/>
    <property type="molecule type" value="Genomic_DNA"/>
</dbReference>
<dbReference type="AlphaFoldDB" id="A0A8G1EG77"/>
<name>A0A8G1EG77_9EURY</name>
<dbReference type="KEGG" id="mfk:E2N92_03930"/>
<reference evidence="1" key="1">
    <citation type="journal article" date="2005" name="Int. J. Syst. Evol. Microbiol.">
        <title>Methanofollis formosanus sp. nov., isolated from a fish pond.</title>
        <authorList>
            <person name="Wu S.Y."/>
            <person name="Chen S.C."/>
            <person name="Lai M.C."/>
        </authorList>
    </citation>
    <scope>NUCLEOTIDE SEQUENCE</scope>
    <source>
        <strain evidence="1">ML15</strain>
    </source>
</reference>
<accession>A0A8G1EG77</accession>
<gene>
    <name evidence="1" type="ORF">E2N92_03930</name>
</gene>
<reference evidence="1" key="2">
    <citation type="submission" date="2019-03" db="EMBL/GenBank/DDBJ databases">
        <authorList>
            <person name="Chen S.-C."/>
            <person name="Wu S.-Y."/>
            <person name="Lai M.-C."/>
        </authorList>
    </citation>
    <scope>NUCLEOTIDE SEQUENCE</scope>
    <source>
        <strain evidence="1">ML15</strain>
    </source>
</reference>
<sequence>MAPLTYLDAIPPADRERLAALERRAEACEQEAATCRYAAERIRRHYEQMVAVFGVEACAAHARRRPVAPIIEVP</sequence>
<protein>
    <submittedName>
        <fullName evidence="1">Uncharacterized protein</fullName>
    </submittedName>
</protein>
<evidence type="ECO:0000313" key="1">
    <source>
        <dbReference type="EMBL" id="QYZ78632.1"/>
    </source>
</evidence>
<organism evidence="1 2">
    <name type="scientific">Methanofollis formosanus</name>
    <dbReference type="NCBI Taxonomy" id="299308"/>
    <lineage>
        <taxon>Archaea</taxon>
        <taxon>Methanobacteriati</taxon>
        <taxon>Methanobacteriota</taxon>
        <taxon>Stenosarchaea group</taxon>
        <taxon>Methanomicrobia</taxon>
        <taxon>Methanomicrobiales</taxon>
        <taxon>Methanomicrobiaceae</taxon>
        <taxon>Methanofollis</taxon>
    </lineage>
</organism>